<reference evidence="1" key="1">
    <citation type="submission" date="2019-06" db="EMBL/GenBank/DDBJ databases">
        <authorList>
            <person name="Zheng W."/>
        </authorList>
    </citation>
    <scope>NUCLEOTIDE SEQUENCE</scope>
    <source>
        <strain evidence="1">QDHG01</strain>
    </source>
</reference>
<accession>A0A8J8NT97</accession>
<evidence type="ECO:0000313" key="1">
    <source>
        <dbReference type="EMBL" id="TNV81222.1"/>
    </source>
</evidence>
<dbReference type="AlphaFoldDB" id="A0A8J8NT97"/>
<dbReference type="Proteomes" id="UP000785679">
    <property type="component" value="Unassembled WGS sequence"/>
</dbReference>
<name>A0A8J8NT97_HALGN</name>
<comment type="caution">
    <text evidence="1">The sequence shown here is derived from an EMBL/GenBank/DDBJ whole genome shotgun (WGS) entry which is preliminary data.</text>
</comment>
<sequence length="316" mass="36630">MIQRDIKSSQELYNRLILWATNIQTISERRKVENLIFTANGVSESTQVLEALLMGFPGLKSLVVSFTNVLLNESCPIKTKIDLLSEDHFKNLKNLEINHIQSAHRLANLPLALFCCNLIDRCTNLRFLKIVRNHYSLNIPTSPEQLFLPDYLLALKPLKSLHTLNLNFAQMRLPNSSSKVEYEPTDHLPFPFFHPFKEFSLSLSHDEFPFLIEKLTNSHKLLSPTLKSITLDFYQGVCINNQFVVDFAKCIKGMLNEGQRVEVRTNLRVHSKAVMEMAEMLPEVAVECEREFIEQVGGMYWASDIEIYERYLEWYE</sequence>
<keyword evidence="2" id="KW-1185">Reference proteome</keyword>
<evidence type="ECO:0000313" key="2">
    <source>
        <dbReference type="Proteomes" id="UP000785679"/>
    </source>
</evidence>
<gene>
    <name evidence="1" type="ORF">FGO68_gene15755</name>
</gene>
<proteinExistence type="predicted"/>
<organism evidence="1 2">
    <name type="scientific">Halteria grandinella</name>
    <dbReference type="NCBI Taxonomy" id="5974"/>
    <lineage>
        <taxon>Eukaryota</taxon>
        <taxon>Sar</taxon>
        <taxon>Alveolata</taxon>
        <taxon>Ciliophora</taxon>
        <taxon>Intramacronucleata</taxon>
        <taxon>Spirotrichea</taxon>
        <taxon>Stichotrichia</taxon>
        <taxon>Sporadotrichida</taxon>
        <taxon>Halteriidae</taxon>
        <taxon>Halteria</taxon>
    </lineage>
</organism>
<dbReference type="EMBL" id="RRYP01006406">
    <property type="protein sequence ID" value="TNV81222.1"/>
    <property type="molecule type" value="Genomic_DNA"/>
</dbReference>
<protein>
    <submittedName>
        <fullName evidence="1">Uncharacterized protein</fullName>
    </submittedName>
</protein>